<proteinExistence type="predicted"/>
<gene>
    <name evidence="1" type="ORF">OCBIM_22033811mg</name>
</gene>
<name>A0A0L8GGT2_OCTBM</name>
<evidence type="ECO:0000313" key="1">
    <source>
        <dbReference type="EMBL" id="KOF76084.1"/>
    </source>
</evidence>
<protein>
    <submittedName>
        <fullName evidence="1">Uncharacterized protein</fullName>
    </submittedName>
</protein>
<dbReference type="EMBL" id="KQ421878">
    <property type="protein sequence ID" value="KOF76084.1"/>
    <property type="molecule type" value="Genomic_DNA"/>
</dbReference>
<accession>A0A0L8GGT2</accession>
<sequence>MNKMWINSCHNCEACNTFFGVSSDHRKVTSKLQVSHRANKIKVTSRPPYNWAILTYNEKVRNDFLIKHRNRFDALQDANEDHTPSATYLNFVQDHYVAAEKCIAEKN</sequence>
<organism evidence="1">
    <name type="scientific">Octopus bimaculoides</name>
    <name type="common">California two-spotted octopus</name>
    <dbReference type="NCBI Taxonomy" id="37653"/>
    <lineage>
        <taxon>Eukaryota</taxon>
        <taxon>Metazoa</taxon>
        <taxon>Spiralia</taxon>
        <taxon>Lophotrochozoa</taxon>
        <taxon>Mollusca</taxon>
        <taxon>Cephalopoda</taxon>
        <taxon>Coleoidea</taxon>
        <taxon>Octopodiformes</taxon>
        <taxon>Octopoda</taxon>
        <taxon>Incirrata</taxon>
        <taxon>Octopodidae</taxon>
        <taxon>Octopus</taxon>
    </lineage>
</organism>
<reference evidence="1" key="1">
    <citation type="submission" date="2015-07" db="EMBL/GenBank/DDBJ databases">
        <title>MeaNS - Measles Nucleotide Surveillance Program.</title>
        <authorList>
            <person name="Tran T."/>
            <person name="Druce J."/>
        </authorList>
    </citation>
    <scope>NUCLEOTIDE SEQUENCE</scope>
    <source>
        <strain evidence="1">UCB-OBI-ISO-001</strain>
        <tissue evidence="1">Gonad</tissue>
    </source>
</reference>
<dbReference type="AlphaFoldDB" id="A0A0L8GGT2"/>